<dbReference type="Gene3D" id="3.40.50.300">
    <property type="entry name" value="P-loop containing nucleotide triphosphate hydrolases"/>
    <property type="match status" value="1"/>
</dbReference>
<evidence type="ECO:0000313" key="4">
    <source>
        <dbReference type="Proteomes" id="UP000324897"/>
    </source>
</evidence>
<dbReference type="Proteomes" id="UP000324897">
    <property type="component" value="Unassembled WGS sequence"/>
</dbReference>
<evidence type="ECO:0000313" key="3">
    <source>
        <dbReference type="EMBL" id="TVU20903.1"/>
    </source>
</evidence>
<dbReference type="PROSITE" id="PS51219">
    <property type="entry name" value="DPCK"/>
    <property type="match status" value="1"/>
</dbReference>
<organism evidence="3 4">
    <name type="scientific">Eragrostis curvula</name>
    <name type="common">weeping love grass</name>
    <dbReference type="NCBI Taxonomy" id="38414"/>
    <lineage>
        <taxon>Eukaryota</taxon>
        <taxon>Viridiplantae</taxon>
        <taxon>Streptophyta</taxon>
        <taxon>Embryophyta</taxon>
        <taxon>Tracheophyta</taxon>
        <taxon>Spermatophyta</taxon>
        <taxon>Magnoliopsida</taxon>
        <taxon>Liliopsida</taxon>
        <taxon>Poales</taxon>
        <taxon>Poaceae</taxon>
        <taxon>PACMAD clade</taxon>
        <taxon>Chloridoideae</taxon>
        <taxon>Eragrostideae</taxon>
        <taxon>Eragrostidinae</taxon>
        <taxon>Eragrostis</taxon>
    </lineage>
</organism>
<sequence>MRLVGLTGGIASGKSTVSNLFKDAGVPVVDADVVARESTAGLEDVEIATEEPGAAVVVAEETNPLSQGKPRCIPDVNRFESPSLAVIEYHLFTVTPR</sequence>
<keyword evidence="4" id="KW-1185">Reference proteome</keyword>
<dbReference type="EMBL" id="RWGY01000026">
    <property type="protein sequence ID" value="TVU20903.1"/>
    <property type="molecule type" value="Genomic_DNA"/>
</dbReference>
<dbReference type="InterPro" id="IPR027417">
    <property type="entry name" value="P-loop_NTPase"/>
</dbReference>
<dbReference type="AlphaFoldDB" id="A0A5J9UB76"/>
<accession>A0A5J9UB76</accession>
<dbReference type="InterPro" id="IPR001977">
    <property type="entry name" value="Depp_CoAkinase"/>
</dbReference>
<dbReference type="Gramene" id="TVU20903">
    <property type="protein sequence ID" value="TVU20903"/>
    <property type="gene ID" value="EJB05_30505"/>
</dbReference>
<evidence type="ECO:0000256" key="2">
    <source>
        <dbReference type="ARBA" id="ARBA00022840"/>
    </source>
</evidence>
<dbReference type="Pfam" id="PF01121">
    <property type="entry name" value="CoaE"/>
    <property type="match status" value="1"/>
</dbReference>
<reference evidence="3 4" key="1">
    <citation type="journal article" date="2019" name="Sci. Rep.">
        <title>A high-quality genome of Eragrostis curvula grass provides insights into Poaceae evolution and supports new strategies to enhance forage quality.</title>
        <authorList>
            <person name="Carballo J."/>
            <person name="Santos B.A.C.M."/>
            <person name="Zappacosta D."/>
            <person name="Garbus I."/>
            <person name="Selva J.P."/>
            <person name="Gallo C.A."/>
            <person name="Diaz A."/>
            <person name="Albertini E."/>
            <person name="Caccamo M."/>
            <person name="Echenique V."/>
        </authorList>
    </citation>
    <scope>NUCLEOTIDE SEQUENCE [LARGE SCALE GENOMIC DNA]</scope>
    <source>
        <strain evidence="4">cv. Victoria</strain>
        <tissue evidence="3">Leaf</tissue>
    </source>
</reference>
<feature type="non-terminal residue" evidence="3">
    <location>
        <position position="97"/>
    </location>
</feature>
<dbReference type="GO" id="GO:0004140">
    <property type="term" value="F:dephospho-CoA kinase activity"/>
    <property type="evidence" value="ECO:0007669"/>
    <property type="project" value="InterPro"/>
</dbReference>
<keyword evidence="1" id="KW-0547">Nucleotide-binding</keyword>
<proteinExistence type="predicted"/>
<comment type="caution">
    <text evidence="3">The sequence shown here is derived from an EMBL/GenBank/DDBJ whole genome shotgun (WGS) entry which is preliminary data.</text>
</comment>
<evidence type="ECO:0000256" key="1">
    <source>
        <dbReference type="ARBA" id="ARBA00022741"/>
    </source>
</evidence>
<name>A0A5J9UB76_9POAL</name>
<evidence type="ECO:0008006" key="5">
    <source>
        <dbReference type="Google" id="ProtNLM"/>
    </source>
</evidence>
<dbReference type="GO" id="GO:0015937">
    <property type="term" value="P:coenzyme A biosynthetic process"/>
    <property type="evidence" value="ECO:0007669"/>
    <property type="project" value="InterPro"/>
</dbReference>
<gene>
    <name evidence="3" type="ORF">EJB05_30505</name>
</gene>
<protein>
    <recommendedName>
        <fullName evidence="5">Dephospho-CoA kinase</fullName>
    </recommendedName>
</protein>
<dbReference type="SUPFAM" id="SSF52540">
    <property type="entry name" value="P-loop containing nucleoside triphosphate hydrolases"/>
    <property type="match status" value="1"/>
</dbReference>
<dbReference type="GO" id="GO:0005524">
    <property type="term" value="F:ATP binding"/>
    <property type="evidence" value="ECO:0007669"/>
    <property type="project" value="UniProtKB-KW"/>
</dbReference>
<keyword evidence="2" id="KW-0067">ATP-binding</keyword>